<keyword evidence="1" id="KW-1133">Transmembrane helix</keyword>
<dbReference type="Pfam" id="PF12679">
    <property type="entry name" value="ABC2_membrane_2"/>
    <property type="match status" value="1"/>
</dbReference>
<comment type="caution">
    <text evidence="2">The sequence shown here is derived from an EMBL/GenBank/DDBJ whole genome shotgun (WGS) entry which is preliminary data.</text>
</comment>
<feature type="transmembrane region" description="Helical" evidence="1">
    <location>
        <begin position="75"/>
        <end position="96"/>
    </location>
</feature>
<dbReference type="RefSeq" id="WP_136379511.1">
    <property type="nucleotide sequence ID" value="NZ_SLUB01000014.1"/>
</dbReference>
<gene>
    <name evidence="2" type="ORF">E1I69_10235</name>
</gene>
<dbReference type="GO" id="GO:0140359">
    <property type="term" value="F:ABC-type transporter activity"/>
    <property type="evidence" value="ECO:0007669"/>
    <property type="project" value="InterPro"/>
</dbReference>
<dbReference type="Proteomes" id="UP000306477">
    <property type="component" value="Unassembled WGS sequence"/>
</dbReference>
<evidence type="ECO:0000313" key="3">
    <source>
        <dbReference type="Proteomes" id="UP000306477"/>
    </source>
</evidence>
<dbReference type="PANTHER" id="PTHR37305:SF1">
    <property type="entry name" value="MEMBRANE PROTEIN"/>
    <property type="match status" value="1"/>
</dbReference>
<protein>
    <submittedName>
        <fullName evidence="2">ABC transporter</fullName>
    </submittedName>
</protein>
<feature type="transmembrane region" description="Helical" evidence="1">
    <location>
        <begin position="233"/>
        <end position="254"/>
    </location>
</feature>
<dbReference type="AlphaFoldDB" id="A0A4S3PUZ9"/>
<sequence length="261" mass="29102">MNVFLRELKAYRKSLLIWSVGIVLLILMGKTEYSSLATSGQSLNELIESMPKALQSLMGIGTLDVSTPIGYFSILYLYLLLMATIHGAMMGASIIAKEERDKTFEFLFVKPITRTKVITMKLMAGFVNLVVFNVVTTVATILLFEMNNEMADVFMLMSGMFILQVLFLMIGTALASVIRNPKRAAPIATGILLLTFILSIVMDLSEKLEFLKYIVPFKYFAAKNMLTGDGFEAVYVVLSLSLIVSLTATTYVFYKKKDLNV</sequence>
<keyword evidence="3" id="KW-1185">Reference proteome</keyword>
<feature type="transmembrane region" description="Helical" evidence="1">
    <location>
        <begin position="156"/>
        <end position="177"/>
    </location>
</feature>
<accession>A0A4S3PUZ9</accession>
<name>A0A4S3PUZ9_9BACI</name>
<evidence type="ECO:0000313" key="2">
    <source>
        <dbReference type="EMBL" id="THE12762.1"/>
    </source>
</evidence>
<keyword evidence="1" id="KW-0812">Transmembrane</keyword>
<dbReference type="STRING" id="1033734.GCA_000285535_03247"/>
<feature type="transmembrane region" description="Helical" evidence="1">
    <location>
        <begin position="117"/>
        <end position="144"/>
    </location>
</feature>
<dbReference type="PANTHER" id="PTHR37305">
    <property type="entry name" value="INTEGRAL MEMBRANE PROTEIN-RELATED"/>
    <property type="match status" value="1"/>
</dbReference>
<organism evidence="2 3">
    <name type="scientific">Bacillus timonensis</name>
    <dbReference type="NCBI Taxonomy" id="1033734"/>
    <lineage>
        <taxon>Bacteria</taxon>
        <taxon>Bacillati</taxon>
        <taxon>Bacillota</taxon>
        <taxon>Bacilli</taxon>
        <taxon>Bacillales</taxon>
        <taxon>Bacillaceae</taxon>
        <taxon>Bacillus</taxon>
    </lineage>
</organism>
<dbReference type="OrthoDB" id="9800309at2"/>
<keyword evidence="1" id="KW-0472">Membrane</keyword>
<reference evidence="2 3" key="1">
    <citation type="journal article" date="2019" name="Indoor Air">
        <title>Impacts of indoor surface finishes on bacterial viability.</title>
        <authorList>
            <person name="Hu J."/>
            <person name="Maamar S.B."/>
            <person name="Glawe A.J."/>
            <person name="Gottel N."/>
            <person name="Gilbert J.A."/>
            <person name="Hartmann E.M."/>
        </authorList>
    </citation>
    <scope>NUCLEOTIDE SEQUENCE [LARGE SCALE GENOMIC DNA]</scope>
    <source>
        <strain evidence="2 3">AF060A6</strain>
    </source>
</reference>
<evidence type="ECO:0000256" key="1">
    <source>
        <dbReference type="SAM" id="Phobius"/>
    </source>
</evidence>
<feature type="transmembrane region" description="Helical" evidence="1">
    <location>
        <begin position="15"/>
        <end position="33"/>
    </location>
</feature>
<dbReference type="GO" id="GO:0005886">
    <property type="term" value="C:plasma membrane"/>
    <property type="evidence" value="ECO:0007669"/>
    <property type="project" value="UniProtKB-SubCell"/>
</dbReference>
<proteinExistence type="predicted"/>
<dbReference type="EMBL" id="SLUB01000014">
    <property type="protein sequence ID" value="THE12762.1"/>
    <property type="molecule type" value="Genomic_DNA"/>
</dbReference>
<feature type="transmembrane region" description="Helical" evidence="1">
    <location>
        <begin position="184"/>
        <end position="202"/>
    </location>
</feature>